<evidence type="ECO:0000256" key="6">
    <source>
        <dbReference type="ARBA" id="ARBA00022705"/>
    </source>
</evidence>
<organism evidence="11 12">
    <name type="scientific">Tuber magnatum</name>
    <name type="common">white Piedmont truffle</name>
    <dbReference type="NCBI Taxonomy" id="42249"/>
    <lineage>
        <taxon>Eukaryota</taxon>
        <taxon>Fungi</taxon>
        <taxon>Dikarya</taxon>
        <taxon>Ascomycota</taxon>
        <taxon>Pezizomycotina</taxon>
        <taxon>Pezizomycetes</taxon>
        <taxon>Pezizales</taxon>
        <taxon>Tuberaceae</taxon>
        <taxon>Tuber</taxon>
    </lineage>
</organism>
<evidence type="ECO:0000256" key="10">
    <source>
        <dbReference type="SAM" id="MobiDB-lite"/>
    </source>
</evidence>
<keyword evidence="7" id="KW-0479">Metal-binding</keyword>
<evidence type="ECO:0000313" key="11">
    <source>
        <dbReference type="EMBL" id="PWW75782.1"/>
    </source>
</evidence>
<dbReference type="GO" id="GO:0003899">
    <property type="term" value="F:DNA-directed RNA polymerase activity"/>
    <property type="evidence" value="ECO:0007669"/>
    <property type="project" value="InterPro"/>
</dbReference>
<dbReference type="GO" id="GO:0046872">
    <property type="term" value="F:metal ion binding"/>
    <property type="evidence" value="ECO:0007669"/>
    <property type="project" value="UniProtKB-KW"/>
</dbReference>
<protein>
    <recommendedName>
        <fullName evidence="9">DNA primase</fullName>
        <ecNumber evidence="9">2.7.7.-</ecNumber>
    </recommendedName>
</protein>
<evidence type="ECO:0000256" key="2">
    <source>
        <dbReference type="ARBA" id="ARBA00022478"/>
    </source>
</evidence>
<comment type="similarity">
    <text evidence="1 9">Belongs to the eukaryotic-type primase small subunit family.</text>
</comment>
<keyword evidence="12" id="KW-1185">Reference proteome</keyword>
<dbReference type="CDD" id="cd04860">
    <property type="entry name" value="AE_Prim_S"/>
    <property type="match status" value="1"/>
</dbReference>
<dbReference type="Gene3D" id="3.90.920.10">
    <property type="entry name" value="DNA primase, PRIM domain"/>
    <property type="match status" value="1"/>
</dbReference>
<comment type="caution">
    <text evidence="11">The sequence shown here is derived from an EMBL/GenBank/DDBJ whole genome shotgun (WGS) entry which is preliminary data.</text>
</comment>
<dbReference type="PANTHER" id="PTHR10536">
    <property type="entry name" value="DNA PRIMASE SMALL SUBUNIT"/>
    <property type="match status" value="1"/>
</dbReference>
<dbReference type="NCBIfam" id="TIGR00335">
    <property type="entry name" value="primase_sml"/>
    <property type="match status" value="1"/>
</dbReference>
<name>A0A317SMT9_9PEZI</name>
<keyword evidence="4 9" id="KW-0808">Transferase</keyword>
<evidence type="ECO:0000256" key="7">
    <source>
        <dbReference type="ARBA" id="ARBA00022723"/>
    </source>
</evidence>
<feature type="region of interest" description="Disordered" evidence="10">
    <location>
        <begin position="1"/>
        <end position="71"/>
    </location>
</feature>
<evidence type="ECO:0000256" key="1">
    <source>
        <dbReference type="ARBA" id="ARBA00009762"/>
    </source>
</evidence>
<dbReference type="Pfam" id="PF01896">
    <property type="entry name" value="DNA_primase_S"/>
    <property type="match status" value="1"/>
</dbReference>
<evidence type="ECO:0000256" key="9">
    <source>
        <dbReference type="RuleBase" id="RU003514"/>
    </source>
</evidence>
<feature type="compositionally biased region" description="Low complexity" evidence="10">
    <location>
        <begin position="27"/>
        <end position="39"/>
    </location>
</feature>
<evidence type="ECO:0000256" key="8">
    <source>
        <dbReference type="ARBA" id="ARBA00023163"/>
    </source>
</evidence>
<dbReference type="InterPro" id="IPR014052">
    <property type="entry name" value="DNA_primase_ssu_euk/arc"/>
</dbReference>
<proteinExistence type="inferred from homology"/>
<dbReference type="AlphaFoldDB" id="A0A317SMT9"/>
<keyword evidence="3 9" id="KW-0639">Primosome</keyword>
<dbReference type="InterPro" id="IPR002755">
    <property type="entry name" value="DNA_primase_S"/>
</dbReference>
<sequence length="518" mass="59079">MSNPNSPEEEDIALPDALNTSQEFQDADLGSASDSDSPAGKIDMKTEPQTDPPEPASPAEIGVKKEEGGDLDNIFKDEEEEDFFGDDDDDADFLASEVGAVSIVPGSGPSDPLVMLAFYQRLFPFRPFFQWLNHSPVPCHDFGQREFAFTLQNSAYLRYQSFPTMELLRKEIVRLNPSRFEIGPVYNANPRDRKTLHKSAFHPPSKELVFDIDLTDYDEIRTCCDQANICNLCWNFITVAIKVMNAELRDDLGFKHVLWVYSGRRGAHAWVCDKRARSLDDAKRRAVANYLEVVRGGGQAGKKVIIRRPLHPHVSRSLNLLKDRFENDILRDQDPWRDNEKAEKLLQLLPDKILNDALRKKWDNHPNRPSISKWADIYDVAETGISKELNPARLKESKEEVVLEYMYPRLDAEVSKHLNHLLKSPFCVHPQTGRVCVPIDERDLEAFDPMAVPTVVGLLGEIDAWDKVHKREGKTDDYQKTSLKPYVDYFKTFVNGLLQDEAAVKREREGNSENSMEF</sequence>
<keyword evidence="6 9" id="KW-0235">DNA replication</keyword>
<keyword evidence="2 9" id="KW-0240">DNA-directed RNA polymerase</keyword>
<evidence type="ECO:0000256" key="5">
    <source>
        <dbReference type="ARBA" id="ARBA00022695"/>
    </source>
</evidence>
<accession>A0A317SMT9</accession>
<evidence type="ECO:0000256" key="4">
    <source>
        <dbReference type="ARBA" id="ARBA00022679"/>
    </source>
</evidence>
<keyword evidence="5" id="KW-0548">Nucleotidyltransferase</keyword>
<dbReference type="STRING" id="42249.A0A317SMT9"/>
<evidence type="ECO:0000256" key="3">
    <source>
        <dbReference type="ARBA" id="ARBA00022515"/>
    </source>
</evidence>
<dbReference type="SUPFAM" id="SSF56747">
    <property type="entry name" value="Prim-pol domain"/>
    <property type="match status" value="1"/>
</dbReference>
<dbReference type="Proteomes" id="UP000246991">
    <property type="component" value="Unassembled WGS sequence"/>
</dbReference>
<dbReference type="FunFam" id="3.90.920.10:FF:000002">
    <property type="entry name" value="DNA primase"/>
    <property type="match status" value="1"/>
</dbReference>
<reference evidence="11 12" key="1">
    <citation type="submission" date="2018-03" db="EMBL/GenBank/DDBJ databases">
        <title>Genomes of Pezizomycetes fungi and the evolution of truffles.</title>
        <authorList>
            <person name="Murat C."/>
            <person name="Payen T."/>
            <person name="Noel B."/>
            <person name="Kuo A."/>
            <person name="Martin F.M."/>
        </authorList>
    </citation>
    <scope>NUCLEOTIDE SEQUENCE [LARGE SCALE GENOMIC DNA]</scope>
    <source>
        <strain evidence="11">091103-1</strain>
    </source>
</reference>
<dbReference type="GO" id="GO:0005658">
    <property type="term" value="C:alpha DNA polymerase:primase complex"/>
    <property type="evidence" value="ECO:0007669"/>
    <property type="project" value="UniProtKB-ARBA"/>
</dbReference>
<feature type="compositionally biased region" description="Basic and acidic residues" evidence="10">
    <location>
        <begin position="62"/>
        <end position="71"/>
    </location>
</feature>
<dbReference type="GO" id="GO:0006269">
    <property type="term" value="P:DNA replication, synthesis of primer"/>
    <property type="evidence" value="ECO:0007669"/>
    <property type="project" value="UniProtKB-KW"/>
</dbReference>
<dbReference type="EMBL" id="PYWC01000042">
    <property type="protein sequence ID" value="PWW75782.1"/>
    <property type="molecule type" value="Genomic_DNA"/>
</dbReference>
<evidence type="ECO:0000313" key="12">
    <source>
        <dbReference type="Proteomes" id="UP000246991"/>
    </source>
</evidence>
<dbReference type="OrthoDB" id="19606at2759"/>
<dbReference type="EC" id="2.7.7.-" evidence="9"/>
<keyword evidence="8" id="KW-0804">Transcription</keyword>
<gene>
    <name evidence="11" type="ORF">C7212DRAFT_358380</name>
</gene>